<reference evidence="1 2" key="2">
    <citation type="journal article" date="2022" name="Mol. Ecol. Resour.">
        <title>The genomes of chicory, endive, great burdock and yacon provide insights into Asteraceae paleo-polyploidization history and plant inulin production.</title>
        <authorList>
            <person name="Fan W."/>
            <person name="Wang S."/>
            <person name="Wang H."/>
            <person name="Wang A."/>
            <person name="Jiang F."/>
            <person name="Liu H."/>
            <person name="Zhao H."/>
            <person name="Xu D."/>
            <person name="Zhang Y."/>
        </authorList>
    </citation>
    <scope>NUCLEOTIDE SEQUENCE [LARGE SCALE GENOMIC DNA]</scope>
    <source>
        <strain evidence="2">cv. Yunnan</strain>
        <tissue evidence="1">Leaves</tissue>
    </source>
</reference>
<comment type="caution">
    <text evidence="1">The sequence shown here is derived from an EMBL/GenBank/DDBJ whole genome shotgun (WGS) entry which is preliminary data.</text>
</comment>
<organism evidence="1 2">
    <name type="scientific">Smallanthus sonchifolius</name>
    <dbReference type="NCBI Taxonomy" id="185202"/>
    <lineage>
        <taxon>Eukaryota</taxon>
        <taxon>Viridiplantae</taxon>
        <taxon>Streptophyta</taxon>
        <taxon>Embryophyta</taxon>
        <taxon>Tracheophyta</taxon>
        <taxon>Spermatophyta</taxon>
        <taxon>Magnoliopsida</taxon>
        <taxon>eudicotyledons</taxon>
        <taxon>Gunneridae</taxon>
        <taxon>Pentapetalae</taxon>
        <taxon>asterids</taxon>
        <taxon>campanulids</taxon>
        <taxon>Asterales</taxon>
        <taxon>Asteraceae</taxon>
        <taxon>Asteroideae</taxon>
        <taxon>Heliantheae alliance</taxon>
        <taxon>Millerieae</taxon>
        <taxon>Smallanthus</taxon>
    </lineage>
</organism>
<gene>
    <name evidence="1" type="ORF">L1987_55710</name>
</gene>
<evidence type="ECO:0000313" key="1">
    <source>
        <dbReference type="EMBL" id="KAI3755901.1"/>
    </source>
</evidence>
<protein>
    <submittedName>
        <fullName evidence="1">Uncharacterized protein</fullName>
    </submittedName>
</protein>
<dbReference type="EMBL" id="CM042035">
    <property type="protein sequence ID" value="KAI3755901.1"/>
    <property type="molecule type" value="Genomic_DNA"/>
</dbReference>
<keyword evidence="2" id="KW-1185">Reference proteome</keyword>
<name>A0ACB9EB04_9ASTR</name>
<evidence type="ECO:0000313" key="2">
    <source>
        <dbReference type="Proteomes" id="UP001056120"/>
    </source>
</evidence>
<reference evidence="2" key="1">
    <citation type="journal article" date="2022" name="Mol. Ecol. Resour.">
        <title>The genomes of chicory, endive, great burdock and yacon provide insights into Asteraceae palaeo-polyploidization history and plant inulin production.</title>
        <authorList>
            <person name="Fan W."/>
            <person name="Wang S."/>
            <person name="Wang H."/>
            <person name="Wang A."/>
            <person name="Jiang F."/>
            <person name="Liu H."/>
            <person name="Zhao H."/>
            <person name="Xu D."/>
            <person name="Zhang Y."/>
        </authorList>
    </citation>
    <scope>NUCLEOTIDE SEQUENCE [LARGE SCALE GENOMIC DNA]</scope>
    <source>
        <strain evidence="2">cv. Yunnan</strain>
    </source>
</reference>
<sequence>MASSADPWTREYNEASKLADDITNMISERSSFGTGPEAQRHSSAIRRKITILGTRLDSLQSLLTKLPAKQPLTEKEMNRRRDMLTNLRTKVTQMASTLNMSNFANRDSLLGPDIKPADAMTRISGLDNSGVVGLQRQIMREQDEGLEKLEETVISTKHIALAVNEELDLHTRLIDDLDEHVEVTDSRLKRVQKNLAILNKRTKGGCSCLCMLLSVIGIIGLVVALWMIIKYL</sequence>
<accession>A0ACB9EB04</accession>
<dbReference type="Proteomes" id="UP001056120">
    <property type="component" value="Linkage Group LG18"/>
</dbReference>
<proteinExistence type="predicted"/>